<evidence type="ECO:0000313" key="2">
    <source>
        <dbReference type="EMBL" id="KIO24421.1"/>
    </source>
</evidence>
<dbReference type="Gene3D" id="3.30.70.3330">
    <property type="match status" value="1"/>
</dbReference>
<dbReference type="PANTHER" id="PTHR10982:SF21">
    <property type="entry name" value="FATTY ACID SYNTHASE SUBUNIT BETA"/>
    <property type="match status" value="1"/>
</dbReference>
<dbReference type="InterPro" id="IPR050830">
    <property type="entry name" value="Fungal_FAS"/>
</dbReference>
<dbReference type="AlphaFoldDB" id="A0A0C3QER5"/>
<dbReference type="STRING" id="1051891.A0A0C3QER5"/>
<gene>
    <name evidence="2" type="ORF">M407DRAFT_26132</name>
</gene>
<reference evidence="2 3" key="1">
    <citation type="submission" date="2014-04" db="EMBL/GenBank/DDBJ databases">
        <authorList>
            <consortium name="DOE Joint Genome Institute"/>
            <person name="Kuo A."/>
            <person name="Girlanda M."/>
            <person name="Perotto S."/>
            <person name="Kohler A."/>
            <person name="Nagy L.G."/>
            <person name="Floudas D."/>
            <person name="Copeland A."/>
            <person name="Barry K.W."/>
            <person name="Cichocki N."/>
            <person name="Veneault-Fourrey C."/>
            <person name="LaButti K."/>
            <person name="Lindquist E.A."/>
            <person name="Lipzen A."/>
            <person name="Lundell T."/>
            <person name="Morin E."/>
            <person name="Murat C."/>
            <person name="Sun H."/>
            <person name="Tunlid A."/>
            <person name="Henrissat B."/>
            <person name="Grigoriev I.V."/>
            <person name="Hibbett D.S."/>
            <person name="Martin F."/>
            <person name="Nordberg H.P."/>
            <person name="Cantor M.N."/>
            <person name="Hua S.X."/>
        </authorList>
    </citation>
    <scope>NUCLEOTIDE SEQUENCE [LARGE SCALE GENOMIC DNA]</scope>
    <source>
        <strain evidence="2 3">MUT 4182</strain>
    </source>
</reference>
<dbReference type="HOGENOM" id="CLU_1603957_0_0_1"/>
<dbReference type="PANTHER" id="PTHR10982">
    <property type="entry name" value="MALONYL COA-ACYL CARRIER PROTEIN TRANSACYLASE"/>
    <property type="match status" value="1"/>
</dbReference>
<keyword evidence="1" id="KW-0808">Transferase</keyword>
<keyword evidence="3" id="KW-1185">Reference proteome</keyword>
<protein>
    <submittedName>
        <fullName evidence="2">Uncharacterized protein</fullName>
    </submittedName>
</protein>
<sequence length="166" mass="18656">MLWVHHVSSSLGLANPFNLSALSFDLRRRPPTFAAVVPLSLATIPRPSPPSPDPHHHPPTLTAAFQPNRISPTINDAALREVVETISRRTESLLEIVNFNVEGQQYVAPERKDRHRQEKVKEMLGDIVDEYHKASVQKQKSEGYIKLERGFATISLPGIDVPFHSR</sequence>
<reference evidence="3" key="2">
    <citation type="submission" date="2015-01" db="EMBL/GenBank/DDBJ databases">
        <title>Evolutionary Origins and Diversification of the Mycorrhizal Mutualists.</title>
        <authorList>
            <consortium name="DOE Joint Genome Institute"/>
            <consortium name="Mycorrhizal Genomics Consortium"/>
            <person name="Kohler A."/>
            <person name="Kuo A."/>
            <person name="Nagy L.G."/>
            <person name="Floudas D."/>
            <person name="Copeland A."/>
            <person name="Barry K.W."/>
            <person name="Cichocki N."/>
            <person name="Veneault-Fourrey C."/>
            <person name="LaButti K."/>
            <person name="Lindquist E.A."/>
            <person name="Lipzen A."/>
            <person name="Lundell T."/>
            <person name="Morin E."/>
            <person name="Murat C."/>
            <person name="Riley R."/>
            <person name="Ohm R."/>
            <person name="Sun H."/>
            <person name="Tunlid A."/>
            <person name="Henrissat B."/>
            <person name="Grigoriev I.V."/>
            <person name="Hibbett D.S."/>
            <person name="Martin F."/>
        </authorList>
    </citation>
    <scope>NUCLEOTIDE SEQUENCE [LARGE SCALE GENOMIC DNA]</scope>
    <source>
        <strain evidence="3">MUT 4182</strain>
    </source>
</reference>
<evidence type="ECO:0000256" key="1">
    <source>
        <dbReference type="ARBA" id="ARBA00022679"/>
    </source>
</evidence>
<evidence type="ECO:0000313" key="3">
    <source>
        <dbReference type="Proteomes" id="UP000054248"/>
    </source>
</evidence>
<dbReference type="Gene3D" id="3.30.70.2430">
    <property type="match status" value="1"/>
</dbReference>
<proteinExistence type="predicted"/>
<dbReference type="OrthoDB" id="3243207at2759"/>
<organism evidence="2 3">
    <name type="scientific">Tulasnella calospora MUT 4182</name>
    <dbReference type="NCBI Taxonomy" id="1051891"/>
    <lineage>
        <taxon>Eukaryota</taxon>
        <taxon>Fungi</taxon>
        <taxon>Dikarya</taxon>
        <taxon>Basidiomycota</taxon>
        <taxon>Agaricomycotina</taxon>
        <taxon>Agaricomycetes</taxon>
        <taxon>Cantharellales</taxon>
        <taxon>Tulasnellaceae</taxon>
        <taxon>Tulasnella</taxon>
    </lineage>
</organism>
<accession>A0A0C3QER5</accession>
<name>A0A0C3QER5_9AGAM</name>
<dbReference type="GO" id="GO:0016740">
    <property type="term" value="F:transferase activity"/>
    <property type="evidence" value="ECO:0007669"/>
    <property type="project" value="UniProtKB-KW"/>
</dbReference>
<dbReference type="Proteomes" id="UP000054248">
    <property type="component" value="Unassembled WGS sequence"/>
</dbReference>
<dbReference type="EMBL" id="KN823061">
    <property type="protein sequence ID" value="KIO24421.1"/>
    <property type="molecule type" value="Genomic_DNA"/>
</dbReference>